<evidence type="ECO:0000313" key="2">
    <source>
        <dbReference type="Proteomes" id="UP000694240"/>
    </source>
</evidence>
<sequence length="122" mass="14813">MTHRQIAKRRDRMLNYMLFLRITPTLPNLFINWIHLHIPCPPKEKEGIRIKTQEHKYIYIDIDEQHHTVTWRDFKGVYELELKKKIASKTTNFAYDWFSTLSSIRKPFFVVHHSLYHNCLSS</sequence>
<accession>A0A8T1ZL95</accession>
<protein>
    <submittedName>
        <fullName evidence="1">Uncharacterized protein</fullName>
    </submittedName>
</protein>
<evidence type="ECO:0000313" key="1">
    <source>
        <dbReference type="EMBL" id="KAG7559235.1"/>
    </source>
</evidence>
<organism evidence="1 2">
    <name type="scientific">Arabidopsis thaliana x Arabidopsis arenosa</name>
    <dbReference type="NCBI Taxonomy" id="1240361"/>
    <lineage>
        <taxon>Eukaryota</taxon>
        <taxon>Viridiplantae</taxon>
        <taxon>Streptophyta</taxon>
        <taxon>Embryophyta</taxon>
        <taxon>Tracheophyta</taxon>
        <taxon>Spermatophyta</taxon>
        <taxon>Magnoliopsida</taxon>
        <taxon>eudicotyledons</taxon>
        <taxon>Gunneridae</taxon>
        <taxon>Pentapetalae</taxon>
        <taxon>rosids</taxon>
        <taxon>malvids</taxon>
        <taxon>Brassicales</taxon>
        <taxon>Brassicaceae</taxon>
        <taxon>Camelineae</taxon>
        <taxon>Arabidopsis</taxon>
    </lineage>
</organism>
<reference evidence="1 2" key="1">
    <citation type="submission" date="2020-12" db="EMBL/GenBank/DDBJ databases">
        <title>Concerted genomic and epigenomic changes stabilize Arabidopsis allopolyploids.</title>
        <authorList>
            <person name="Chen Z."/>
        </authorList>
    </citation>
    <scope>NUCLEOTIDE SEQUENCE [LARGE SCALE GENOMIC DNA]</scope>
    <source>
        <strain evidence="1">Allo738</strain>
        <tissue evidence="1">Leaf</tissue>
    </source>
</reference>
<proteinExistence type="predicted"/>
<dbReference type="EMBL" id="JAEFBK010000010">
    <property type="protein sequence ID" value="KAG7559235.1"/>
    <property type="molecule type" value="Genomic_DNA"/>
</dbReference>
<dbReference type="Proteomes" id="UP000694240">
    <property type="component" value="Chromosome 10"/>
</dbReference>
<gene>
    <name evidence="1" type="ORF">ISN45_Aa05g008350</name>
</gene>
<comment type="caution">
    <text evidence="1">The sequence shown here is derived from an EMBL/GenBank/DDBJ whole genome shotgun (WGS) entry which is preliminary data.</text>
</comment>
<keyword evidence="2" id="KW-1185">Reference proteome</keyword>
<dbReference type="AlphaFoldDB" id="A0A8T1ZL95"/>
<name>A0A8T1ZL95_9BRAS</name>